<accession>A0ABC8IU48</accession>
<evidence type="ECO:0000313" key="1">
    <source>
        <dbReference type="EMBL" id="CAH8300457.1"/>
    </source>
</evidence>
<evidence type="ECO:0000313" key="2">
    <source>
        <dbReference type="Proteomes" id="UP001642260"/>
    </source>
</evidence>
<dbReference type="Proteomes" id="UP001642260">
    <property type="component" value="Unassembled WGS sequence"/>
</dbReference>
<dbReference type="EMBL" id="CAKOAT010054044">
    <property type="protein sequence ID" value="CAH8300457.1"/>
    <property type="molecule type" value="Genomic_DNA"/>
</dbReference>
<keyword evidence="2" id="KW-1185">Reference proteome</keyword>
<proteinExistence type="predicted"/>
<protein>
    <submittedName>
        <fullName evidence="1">Uncharacterized protein</fullName>
    </submittedName>
</protein>
<reference evidence="1 2" key="1">
    <citation type="submission" date="2022-03" db="EMBL/GenBank/DDBJ databases">
        <authorList>
            <person name="Macdonald S."/>
            <person name="Ahmed S."/>
            <person name="Newling K."/>
        </authorList>
    </citation>
    <scope>NUCLEOTIDE SEQUENCE [LARGE SCALE GENOMIC DNA]</scope>
</reference>
<organism evidence="1 2">
    <name type="scientific">Eruca vesicaria subsp. sativa</name>
    <name type="common">Garden rocket</name>
    <name type="synonym">Eruca sativa</name>
    <dbReference type="NCBI Taxonomy" id="29727"/>
    <lineage>
        <taxon>Eukaryota</taxon>
        <taxon>Viridiplantae</taxon>
        <taxon>Streptophyta</taxon>
        <taxon>Embryophyta</taxon>
        <taxon>Tracheophyta</taxon>
        <taxon>Spermatophyta</taxon>
        <taxon>Magnoliopsida</taxon>
        <taxon>eudicotyledons</taxon>
        <taxon>Gunneridae</taxon>
        <taxon>Pentapetalae</taxon>
        <taxon>rosids</taxon>
        <taxon>malvids</taxon>
        <taxon>Brassicales</taxon>
        <taxon>Brassicaceae</taxon>
        <taxon>Brassiceae</taxon>
        <taxon>Eruca</taxon>
    </lineage>
</organism>
<gene>
    <name evidence="1" type="ORF">ERUC_LOCUS2758</name>
</gene>
<name>A0ABC8IU48_ERUVS</name>
<dbReference type="AlphaFoldDB" id="A0ABC8IU48"/>
<comment type="caution">
    <text evidence="1">The sequence shown here is derived from an EMBL/GenBank/DDBJ whole genome shotgun (WGS) entry which is preliminary data.</text>
</comment>
<sequence length="117" mass="13012">MIIFWTRCNQSLLSNESNTTSFGFQKSIILSKLIDLVDSRFPGPINGIPWGSKAFPRPSGPLCEALPFPGLESFFRNISSKGAQGLADFYRFLSPSECLIVKGLLWQGIENLTRSCH</sequence>